<accession>A0ABX2PUT9</accession>
<feature type="domain" description="ChrR-like cupin" evidence="1">
    <location>
        <begin position="6"/>
        <end position="105"/>
    </location>
</feature>
<proteinExistence type="predicted"/>
<sequence length="154" mass="17399">MNAPIIRRNRETPWTPLAPGIEMQIFHADEKSGVWTVKIHMHAGSTLPPHKHVGASEFYIIEGQGTHKEAGDFEPGTYAYEPIDAVHSPVHAEDDIVLYMTSYGPGVFTKPSGDTLYVSDAKYMKSQMEMSPLRWAIKRFFFITVWSIFKGKKA</sequence>
<protein>
    <submittedName>
        <fullName evidence="2">Cupin domain-containing protein</fullName>
    </submittedName>
</protein>
<dbReference type="Pfam" id="PF12973">
    <property type="entry name" value="Cupin_7"/>
    <property type="match status" value="1"/>
</dbReference>
<evidence type="ECO:0000259" key="1">
    <source>
        <dbReference type="Pfam" id="PF12973"/>
    </source>
</evidence>
<organism evidence="2 3">
    <name type="scientific">Ruegeria haliotis</name>
    <dbReference type="NCBI Taxonomy" id="2747601"/>
    <lineage>
        <taxon>Bacteria</taxon>
        <taxon>Pseudomonadati</taxon>
        <taxon>Pseudomonadota</taxon>
        <taxon>Alphaproteobacteria</taxon>
        <taxon>Rhodobacterales</taxon>
        <taxon>Roseobacteraceae</taxon>
        <taxon>Ruegeria</taxon>
    </lineage>
</organism>
<reference evidence="2 3" key="1">
    <citation type="submission" date="2020-06" db="EMBL/GenBank/DDBJ databases">
        <authorList>
            <person name="Cao W.R."/>
        </authorList>
    </citation>
    <scope>NUCLEOTIDE SEQUENCE [LARGE SCALE GENOMIC DNA]</scope>
    <source>
        <strain evidence="2 3">B1Z28</strain>
    </source>
</reference>
<dbReference type="EMBL" id="JABXWT010000016">
    <property type="protein sequence ID" value="NVO57943.1"/>
    <property type="molecule type" value="Genomic_DNA"/>
</dbReference>
<dbReference type="Proteomes" id="UP000630805">
    <property type="component" value="Unassembled WGS sequence"/>
</dbReference>
<keyword evidence="3" id="KW-1185">Reference proteome</keyword>
<name>A0ABX2PUT9_9RHOB</name>
<dbReference type="InterPro" id="IPR025979">
    <property type="entry name" value="ChrR-like_cupin_dom"/>
</dbReference>
<dbReference type="InterPro" id="IPR011051">
    <property type="entry name" value="RmlC_Cupin_sf"/>
</dbReference>
<comment type="caution">
    <text evidence="2">The sequence shown here is derived from an EMBL/GenBank/DDBJ whole genome shotgun (WGS) entry which is preliminary data.</text>
</comment>
<dbReference type="SUPFAM" id="SSF51182">
    <property type="entry name" value="RmlC-like cupins"/>
    <property type="match status" value="1"/>
</dbReference>
<dbReference type="RefSeq" id="WP_176867007.1">
    <property type="nucleotide sequence ID" value="NZ_JABXWT010000016.1"/>
</dbReference>
<dbReference type="InterPro" id="IPR014710">
    <property type="entry name" value="RmlC-like_jellyroll"/>
</dbReference>
<gene>
    <name evidence="2" type="ORF">HW561_19270</name>
</gene>
<evidence type="ECO:0000313" key="3">
    <source>
        <dbReference type="Proteomes" id="UP000630805"/>
    </source>
</evidence>
<dbReference type="Gene3D" id="2.60.120.10">
    <property type="entry name" value="Jelly Rolls"/>
    <property type="match status" value="1"/>
</dbReference>
<evidence type="ECO:0000313" key="2">
    <source>
        <dbReference type="EMBL" id="NVO57943.1"/>
    </source>
</evidence>